<dbReference type="PANTHER" id="PTHR35176">
    <property type="entry name" value="HEME OXYGENASE HI_0854-RELATED"/>
    <property type="match status" value="1"/>
</dbReference>
<keyword evidence="1" id="KW-0560">Oxidoreductase</keyword>
<dbReference type="InterPro" id="IPR011576">
    <property type="entry name" value="Pyridox_Oxase_N"/>
</dbReference>
<sequence>MTITGKLDQRFSEATEATSWEAAAAALTAAGLYWLTTVRADGRPHVTPLVGVWIHDTFVFCTGSTEQKFRNLQHGAAVAVTTGTNTWNAGLDVVVEGTAARVTGGARLRALADAYRAKYGDDWDFDCDDEVFDPQGEAAIVYRVTPAKVLAFAKSPHGQTGFRF</sequence>
<dbReference type="RefSeq" id="WP_036441856.1">
    <property type="nucleotide sequence ID" value="NZ_JACKVC010000027.1"/>
</dbReference>
<dbReference type="InterPro" id="IPR052019">
    <property type="entry name" value="F420H2_bilvrd_red/Heme_oxyg"/>
</dbReference>
<gene>
    <name evidence="3" type="ORF">H5P34_30135</name>
</gene>
<evidence type="ECO:0000259" key="2">
    <source>
        <dbReference type="Pfam" id="PF01243"/>
    </source>
</evidence>
<comment type="caution">
    <text evidence="3">The sequence shown here is derived from an EMBL/GenBank/DDBJ whole genome shotgun (WGS) entry which is preliminary data.</text>
</comment>
<dbReference type="Gene3D" id="2.30.110.10">
    <property type="entry name" value="Electron Transport, Fmn-binding Protein, Chain A"/>
    <property type="match status" value="1"/>
</dbReference>
<dbReference type="SUPFAM" id="SSF50475">
    <property type="entry name" value="FMN-binding split barrel"/>
    <property type="match status" value="1"/>
</dbReference>
<reference evidence="3" key="2">
    <citation type="journal article" date="2022" name="BMC Genomics">
        <title>Comparative genome analysis of mycobacteria focusing on tRNA and non-coding RNA.</title>
        <authorList>
            <person name="Behra P.R.K."/>
            <person name="Pettersson B.M.F."/>
            <person name="Ramesh M."/>
            <person name="Das S."/>
            <person name="Dasgupta S."/>
            <person name="Kirsebom L.A."/>
        </authorList>
    </citation>
    <scope>NUCLEOTIDE SEQUENCE</scope>
    <source>
        <strain evidence="3">DSM 44242</strain>
    </source>
</reference>
<proteinExistence type="predicted"/>
<feature type="domain" description="Pyridoxamine 5'-phosphate oxidase N-terminal" evidence="2">
    <location>
        <begin position="21"/>
        <end position="136"/>
    </location>
</feature>
<evidence type="ECO:0000313" key="4">
    <source>
        <dbReference type="Proteomes" id="UP001141659"/>
    </source>
</evidence>
<name>A0AAW5TD64_9MYCO</name>
<dbReference type="EMBL" id="JACKVC010000027">
    <property type="protein sequence ID" value="MCV7392316.1"/>
    <property type="molecule type" value="Genomic_DNA"/>
</dbReference>
<dbReference type="GO" id="GO:0070967">
    <property type="term" value="F:coenzyme F420 binding"/>
    <property type="evidence" value="ECO:0007669"/>
    <property type="project" value="TreeGrafter"/>
</dbReference>
<dbReference type="Proteomes" id="UP001141659">
    <property type="component" value="Unassembled WGS sequence"/>
</dbReference>
<reference evidence="3" key="1">
    <citation type="submission" date="2020-07" db="EMBL/GenBank/DDBJ databases">
        <authorList>
            <person name="Pettersson B.M.F."/>
            <person name="Behra P.R.K."/>
            <person name="Ramesh M."/>
            <person name="Das S."/>
            <person name="Dasgupta S."/>
            <person name="Kirsebom L.A."/>
        </authorList>
    </citation>
    <scope>NUCLEOTIDE SEQUENCE</scope>
    <source>
        <strain evidence="3">DSM 44242</strain>
    </source>
</reference>
<dbReference type="GO" id="GO:0016627">
    <property type="term" value="F:oxidoreductase activity, acting on the CH-CH group of donors"/>
    <property type="evidence" value="ECO:0007669"/>
    <property type="project" value="TreeGrafter"/>
</dbReference>
<evidence type="ECO:0000313" key="3">
    <source>
        <dbReference type="EMBL" id="MCV7392316.1"/>
    </source>
</evidence>
<dbReference type="GO" id="GO:0005829">
    <property type="term" value="C:cytosol"/>
    <property type="evidence" value="ECO:0007669"/>
    <property type="project" value="TreeGrafter"/>
</dbReference>
<organism evidence="3 4">
    <name type="scientific">Mycolicibacterium porcinum</name>
    <dbReference type="NCBI Taxonomy" id="39693"/>
    <lineage>
        <taxon>Bacteria</taxon>
        <taxon>Bacillati</taxon>
        <taxon>Actinomycetota</taxon>
        <taxon>Actinomycetes</taxon>
        <taxon>Mycobacteriales</taxon>
        <taxon>Mycobacteriaceae</taxon>
        <taxon>Mycolicibacterium</taxon>
    </lineage>
</organism>
<dbReference type="AlphaFoldDB" id="A0AAW5TD64"/>
<dbReference type="InterPro" id="IPR012349">
    <property type="entry name" value="Split_barrel_FMN-bd"/>
</dbReference>
<protein>
    <submittedName>
        <fullName evidence="3">Pyridoxamine 5'-phosphate oxidase family protein</fullName>
    </submittedName>
</protein>
<dbReference type="PANTHER" id="PTHR35176:SF4">
    <property type="entry name" value="PYRIDOXAMINE 5'-PHOSPHATE OXIDASE-RELATED FMN-BINDING"/>
    <property type="match status" value="1"/>
</dbReference>
<dbReference type="Pfam" id="PF01243">
    <property type="entry name" value="PNPOx_N"/>
    <property type="match status" value="1"/>
</dbReference>
<accession>A0AAW5TD64</accession>
<evidence type="ECO:0000256" key="1">
    <source>
        <dbReference type="ARBA" id="ARBA00023002"/>
    </source>
</evidence>